<dbReference type="RefSeq" id="WP_002998490.1">
    <property type="nucleotide sequence ID" value="NZ_GL379771.1"/>
</dbReference>
<dbReference type="OrthoDB" id="982482at2"/>
<dbReference type="eggNOG" id="ENOG50313I2">
    <property type="taxonomic scope" value="Bacteria"/>
</dbReference>
<dbReference type="AlphaFoldDB" id="D7VIV7"/>
<proteinExistence type="predicted"/>
<organism evidence="2 3">
    <name type="scientific">Sphingobacterium spiritivorum ATCC 33861</name>
    <dbReference type="NCBI Taxonomy" id="525373"/>
    <lineage>
        <taxon>Bacteria</taxon>
        <taxon>Pseudomonadati</taxon>
        <taxon>Bacteroidota</taxon>
        <taxon>Sphingobacteriia</taxon>
        <taxon>Sphingobacteriales</taxon>
        <taxon>Sphingobacteriaceae</taxon>
        <taxon>Sphingobacterium</taxon>
    </lineage>
</organism>
<dbReference type="InterPro" id="IPR020018">
    <property type="entry name" value="Motility-assoc_lipoprot_GldH"/>
</dbReference>
<accession>D7VIV7</accession>
<reference evidence="2" key="1">
    <citation type="submission" date="2010-07" db="EMBL/GenBank/DDBJ databases">
        <authorList>
            <person name="Muzny D."/>
            <person name="Qin X."/>
            <person name="Buhay C."/>
            <person name="Dugan-Rocha S."/>
            <person name="Ding Y."/>
            <person name="Chen G."/>
            <person name="Hawes A."/>
            <person name="Holder M."/>
            <person name="Jhangiani S."/>
            <person name="Johnson A."/>
            <person name="Khan Z."/>
            <person name="Li Z."/>
            <person name="Liu W."/>
            <person name="Liu X."/>
            <person name="Perez L."/>
            <person name="Shen H."/>
            <person name="Wang Q."/>
            <person name="Watt J."/>
            <person name="Xi L."/>
            <person name="Xin Y."/>
            <person name="Zhou J."/>
            <person name="Deng J."/>
            <person name="Jiang H."/>
            <person name="Liu Y."/>
            <person name="Qu J."/>
            <person name="Song X.-Z."/>
            <person name="Zhang L."/>
            <person name="Villasana D."/>
            <person name="Johnson A."/>
            <person name="Liu J."/>
            <person name="Liyanage D."/>
            <person name="Lorensuhewa L."/>
            <person name="Robinson T."/>
            <person name="Song A."/>
            <person name="Song B.-B."/>
            <person name="Dinh H."/>
            <person name="Thornton R."/>
            <person name="Coyle M."/>
            <person name="Francisco L."/>
            <person name="Jackson L."/>
            <person name="Javaid M."/>
            <person name="Korchina V."/>
            <person name="Kovar C."/>
            <person name="Mata R."/>
            <person name="Mathew T."/>
            <person name="Ngo R."/>
            <person name="Nguyen L."/>
            <person name="Nguyen N."/>
            <person name="Okwuonu G."/>
            <person name="Ongeri F."/>
            <person name="Pham C."/>
            <person name="Simmons D."/>
            <person name="Wilczek-Boney K."/>
            <person name="Hale W."/>
            <person name="Jakkamsetti A."/>
            <person name="Pham P."/>
            <person name="Ruth R."/>
            <person name="San Lucas F."/>
            <person name="Warren J."/>
            <person name="Zhang J."/>
            <person name="Zhao Z."/>
            <person name="Zhou C."/>
            <person name="Zhu D."/>
            <person name="Lee S."/>
            <person name="Bess C."/>
            <person name="Blankenburg K."/>
            <person name="Forbes L."/>
            <person name="Fu Q."/>
            <person name="Gubbala S."/>
            <person name="Hirani K."/>
            <person name="Jayaseelan J.C."/>
            <person name="Lara F."/>
            <person name="Munidasa M."/>
            <person name="Palculict T."/>
            <person name="Patil S."/>
            <person name="Pu L.-L."/>
            <person name="Saada N."/>
            <person name="Tang L."/>
            <person name="Weissenberger G."/>
            <person name="Zhu Y."/>
            <person name="Hemphill L."/>
            <person name="Shang Y."/>
            <person name="Youmans B."/>
            <person name="Ayvaz T."/>
            <person name="Ross M."/>
            <person name="Santibanez J."/>
            <person name="Aqrawi P."/>
            <person name="Gross S."/>
            <person name="Joshi V."/>
            <person name="Fowler G."/>
            <person name="Nazareth L."/>
            <person name="Reid J."/>
            <person name="Worley K."/>
            <person name="Petrosino J."/>
            <person name="Highlander S."/>
            <person name="Gibbs R."/>
        </authorList>
    </citation>
    <scope>NUCLEOTIDE SEQUENCE [LARGE SCALE GENOMIC DNA]</scope>
    <source>
        <strain evidence="2">ATCC 33861</strain>
    </source>
</reference>
<dbReference type="Proteomes" id="UP000006258">
    <property type="component" value="Unassembled WGS sequence"/>
</dbReference>
<name>D7VIV7_SPHSI</name>
<evidence type="ECO:0000313" key="3">
    <source>
        <dbReference type="Proteomes" id="UP000006258"/>
    </source>
</evidence>
<dbReference type="HOGENOM" id="CLU_109250_0_0_10"/>
<evidence type="ECO:0000313" key="2">
    <source>
        <dbReference type="EMBL" id="EFK60009.1"/>
    </source>
</evidence>
<keyword evidence="3" id="KW-1185">Reference proteome</keyword>
<feature type="chain" id="PRO_5003107002" evidence="1">
    <location>
        <begin position="18"/>
        <end position="154"/>
    </location>
</feature>
<comment type="caution">
    <text evidence="2">The sequence shown here is derived from an EMBL/GenBank/DDBJ whole genome shotgun (WGS) entry which is preliminary data.</text>
</comment>
<dbReference type="GeneID" id="95428840"/>
<dbReference type="NCBIfam" id="TIGR03511">
    <property type="entry name" value="GldH_lipo"/>
    <property type="match status" value="1"/>
</dbReference>
<gene>
    <name evidence="2" type="primary">gldH</name>
    <name evidence="2" type="ORF">HMPREF0766_10926</name>
</gene>
<dbReference type="Pfam" id="PF14109">
    <property type="entry name" value="GldH_lipo"/>
    <property type="match status" value="1"/>
</dbReference>
<keyword evidence="2" id="KW-0449">Lipoprotein</keyword>
<protein>
    <submittedName>
        <fullName evidence="2">Gliding motility-associated lipoprotein GldH</fullName>
    </submittedName>
</protein>
<evidence type="ECO:0000256" key="1">
    <source>
        <dbReference type="SAM" id="SignalP"/>
    </source>
</evidence>
<dbReference type="EMBL" id="ACHA02000002">
    <property type="protein sequence ID" value="EFK60009.1"/>
    <property type="molecule type" value="Genomic_DNA"/>
</dbReference>
<dbReference type="PROSITE" id="PS51257">
    <property type="entry name" value="PROKAR_LIPOPROTEIN"/>
    <property type="match status" value="1"/>
</dbReference>
<sequence length="154" mass="17768">MKRLFYAFILLNVLVLAGCDPNTVVDENTIITDKSWPYNVIPKVKAHITDKNAKYDVYLNLRHNGDYRYANIFVRIHETNPKGVSKKERRELKLAELDGRWTGNSAGSLYAHQALIHENYSFPDTGVYTFAIEQNMRENPLKDINDVGIKIVKR</sequence>
<dbReference type="STRING" id="525373.HMPREF0766_10926"/>
<feature type="signal peptide" evidence="1">
    <location>
        <begin position="1"/>
        <end position="17"/>
    </location>
</feature>
<keyword evidence="1" id="KW-0732">Signal</keyword>